<accession>A0ABR0HBQ4</accession>
<organism evidence="2 3">
    <name type="scientific">Podospora pseudopauciseta</name>
    <dbReference type="NCBI Taxonomy" id="2093780"/>
    <lineage>
        <taxon>Eukaryota</taxon>
        <taxon>Fungi</taxon>
        <taxon>Dikarya</taxon>
        <taxon>Ascomycota</taxon>
        <taxon>Pezizomycotina</taxon>
        <taxon>Sordariomycetes</taxon>
        <taxon>Sordariomycetidae</taxon>
        <taxon>Sordariales</taxon>
        <taxon>Podosporaceae</taxon>
        <taxon>Podospora</taxon>
    </lineage>
</organism>
<evidence type="ECO:0000313" key="3">
    <source>
        <dbReference type="Proteomes" id="UP001326199"/>
    </source>
</evidence>
<name>A0ABR0HBQ4_9PEZI</name>
<evidence type="ECO:0000256" key="1">
    <source>
        <dbReference type="SAM" id="MobiDB-lite"/>
    </source>
</evidence>
<dbReference type="Proteomes" id="UP001326199">
    <property type="component" value="Unassembled WGS sequence"/>
</dbReference>
<proteinExistence type="predicted"/>
<protein>
    <submittedName>
        <fullName evidence="2">Uncharacterized protein</fullName>
    </submittedName>
</protein>
<evidence type="ECO:0000313" key="2">
    <source>
        <dbReference type="EMBL" id="KAK4665510.1"/>
    </source>
</evidence>
<dbReference type="GeneID" id="87925017"/>
<sequence length="488" mass="54348">MAKCLSALIVPEKQKSPSSESQHMIQLQEKQSKMGDPQTKQAPVSTFPSFSMLIFPSFHRIIPQLLFLPPRQFNPMPPGPRYSHHCPSSSLQPPSFFQPPSFLPPPIYISNPKMTTLHNHPILSLYPPIDPVWGDIAQLIKPPPTVLPTLSSTPDLTPFNFLNTQHDTTALTHAPSSDNTQIDKQLKESWNKGREYGLQEGALKAAKNKAAVLTGMQLFFGVVVDSAPVVEEEGDKGGVETERSSGMEMVIWTPDTSNKDTDDEEGTEEGDLLDFEEMGSNNVEGGLGMAETTDSLSDEQVPVTMEQSNSLNATTAPIDALYEWFGIPSLFNTQPVAPNFHSTRTIPPYPFDGDAEQPDVLLLGPLSEPTFEEWKGDHGRGYIMGKAMGVFSTTLIHKNPDETYVRVEFHSRRTRDDALRVFGGVVDEKEGPLFQKGGYPWRWNHHVCLEVEGGGYRLNTSLWIPWLDVALQSSHCLNRWKWAVKISI</sequence>
<feature type="compositionally biased region" description="Polar residues" evidence="1">
    <location>
        <begin position="16"/>
        <end position="29"/>
    </location>
</feature>
<dbReference type="RefSeq" id="XP_062765476.1">
    <property type="nucleotide sequence ID" value="XM_062905097.1"/>
</dbReference>
<reference evidence="2 3" key="1">
    <citation type="journal article" date="2023" name="bioRxiv">
        <title>High-quality genome assemblies of four members of thePodospora anserinaspecies complex.</title>
        <authorList>
            <person name="Ament-Velasquez S.L."/>
            <person name="Vogan A.A."/>
            <person name="Wallerman O."/>
            <person name="Hartmann F."/>
            <person name="Gautier V."/>
            <person name="Silar P."/>
            <person name="Giraud T."/>
            <person name="Johannesson H."/>
        </authorList>
    </citation>
    <scope>NUCLEOTIDE SEQUENCE [LARGE SCALE GENOMIC DNA]</scope>
    <source>
        <strain evidence="2 3">CBS 411.78</strain>
    </source>
</reference>
<feature type="region of interest" description="Disordered" evidence="1">
    <location>
        <begin position="12"/>
        <end position="42"/>
    </location>
</feature>
<comment type="caution">
    <text evidence="2">The sequence shown here is derived from an EMBL/GenBank/DDBJ whole genome shotgun (WGS) entry which is preliminary data.</text>
</comment>
<dbReference type="EMBL" id="JAFFHB010000005">
    <property type="protein sequence ID" value="KAK4665510.1"/>
    <property type="molecule type" value="Genomic_DNA"/>
</dbReference>
<keyword evidence="3" id="KW-1185">Reference proteome</keyword>
<gene>
    <name evidence="2" type="ORF">QC763_000430</name>
</gene>